<feature type="repeat" description="PPR" evidence="2">
    <location>
        <begin position="108"/>
        <end position="142"/>
    </location>
</feature>
<feature type="repeat" description="PPR" evidence="2">
    <location>
        <begin position="205"/>
        <end position="239"/>
    </location>
</feature>
<evidence type="ECO:0000313" key="3">
    <source>
        <dbReference type="EMBL" id="KAL2553457.1"/>
    </source>
</evidence>
<dbReference type="Proteomes" id="UP001604277">
    <property type="component" value="Unassembled WGS sequence"/>
</dbReference>
<accession>A0ABD1WV49</accession>
<dbReference type="AlphaFoldDB" id="A0ABD1WV49"/>
<sequence>MGTMVGSTTHKLNKAVKNILLLQPCFFFLRSQRQNIHHRVLNTTATSTSYDNPSFRNKISFKFANRDDSRTFTDSNSTYNCTVRMTELGRLGKVNEARKLFDEMTERGPVSYSSMITIYLKNNDLYKAERLFHEMPDSKRNLVADSAMIHAYVEAGKIDEAQKIFNQMPVRNAFSWTSLISGYFRIGKVDDARELFGKMPEREKNVVTWTNVLLGYARNGLIDEARDAFDQMPEKNVVAWTAMIRAYFENKQVDKGLKIFYMMPLRNLYSWNVTIQGCLDGNRVNEAKQLFDLMPWKNVISWTTMVMGLARNGMTEFAREYFDQMPNKDIAAWNAMITAYADEGKMVEASELFDLMPTKNFVTWNAMIDGYAKNGQENEAFNHFVLMFRSCMWPNVKTLTSLLISCESTLRVSQAHGLVVQLGFEQDTLLTNALITVYYRSGDVFSAQIAFDYLEAKDVVSWTAMILAYSNHGYGDRALETFARMIRSGNKPDEITFVGVLSACSHAGLVKKGQMLFDSMRCTYGLEPKAEHYSCLTDILGRAGLVNEAFKVVHQMPPGDRDGAVLGALLGACKLHGDVELADYIGDELLDLEPASSGGYIVLANLYAACGKWDKFAQLRKKMKERRVEKVPGFSQIEVNGKSHIFLVGDRSHPEMEEIYIVLKEKLLPLMQEKGYKNASLPAML</sequence>
<evidence type="ECO:0000313" key="4">
    <source>
        <dbReference type="Proteomes" id="UP001604277"/>
    </source>
</evidence>
<dbReference type="InterPro" id="IPR002885">
    <property type="entry name" value="PPR_rpt"/>
</dbReference>
<reference evidence="4" key="1">
    <citation type="submission" date="2024-07" db="EMBL/GenBank/DDBJ databases">
        <title>Two chromosome-level genome assemblies of Korean endemic species Abeliophyllum distichum and Forsythia ovata (Oleaceae).</title>
        <authorList>
            <person name="Jang H."/>
        </authorList>
    </citation>
    <scope>NUCLEOTIDE SEQUENCE [LARGE SCALE GENOMIC DNA]</scope>
</reference>
<feature type="repeat" description="PPR" evidence="2">
    <location>
        <begin position="329"/>
        <end position="363"/>
    </location>
</feature>
<dbReference type="Pfam" id="PF01535">
    <property type="entry name" value="PPR"/>
    <property type="match status" value="9"/>
</dbReference>
<keyword evidence="4" id="KW-1185">Reference proteome</keyword>
<dbReference type="PANTHER" id="PTHR47926">
    <property type="entry name" value="PENTATRICOPEPTIDE REPEAT-CONTAINING PROTEIN"/>
    <property type="match status" value="1"/>
</dbReference>
<dbReference type="InterPro" id="IPR011990">
    <property type="entry name" value="TPR-like_helical_dom_sf"/>
</dbReference>
<dbReference type="NCBIfam" id="TIGR00756">
    <property type="entry name" value="PPR"/>
    <property type="match status" value="9"/>
</dbReference>
<feature type="repeat" description="PPR" evidence="2">
    <location>
        <begin position="172"/>
        <end position="202"/>
    </location>
</feature>
<name>A0ABD1WV49_9LAMI</name>
<dbReference type="PANTHER" id="PTHR47926:SF380">
    <property type="entry name" value="PENTATRICOPEPTIDE REPEAT-CONTAINING PROTEIN"/>
    <property type="match status" value="1"/>
</dbReference>
<dbReference type="SUPFAM" id="SSF48452">
    <property type="entry name" value="TPR-like"/>
    <property type="match status" value="1"/>
</dbReference>
<dbReference type="Pfam" id="PF20431">
    <property type="entry name" value="E_motif"/>
    <property type="match status" value="1"/>
</dbReference>
<dbReference type="InterPro" id="IPR046848">
    <property type="entry name" value="E_motif"/>
</dbReference>
<organism evidence="3 4">
    <name type="scientific">Forsythia ovata</name>
    <dbReference type="NCBI Taxonomy" id="205694"/>
    <lineage>
        <taxon>Eukaryota</taxon>
        <taxon>Viridiplantae</taxon>
        <taxon>Streptophyta</taxon>
        <taxon>Embryophyta</taxon>
        <taxon>Tracheophyta</taxon>
        <taxon>Spermatophyta</taxon>
        <taxon>Magnoliopsida</taxon>
        <taxon>eudicotyledons</taxon>
        <taxon>Gunneridae</taxon>
        <taxon>Pentapetalae</taxon>
        <taxon>asterids</taxon>
        <taxon>lamiids</taxon>
        <taxon>Lamiales</taxon>
        <taxon>Oleaceae</taxon>
        <taxon>Forsythieae</taxon>
        <taxon>Forsythia</taxon>
    </lineage>
</organism>
<dbReference type="InterPro" id="IPR046960">
    <property type="entry name" value="PPR_At4g14850-like_plant"/>
</dbReference>
<gene>
    <name evidence="3" type="ORF">Fot_07076</name>
</gene>
<proteinExistence type="predicted"/>
<evidence type="ECO:0000256" key="1">
    <source>
        <dbReference type="ARBA" id="ARBA00022737"/>
    </source>
</evidence>
<comment type="caution">
    <text evidence="3">The sequence shown here is derived from an EMBL/GenBank/DDBJ whole genome shotgun (WGS) entry which is preliminary data.</text>
</comment>
<dbReference type="PROSITE" id="PS51375">
    <property type="entry name" value="PPR"/>
    <property type="match status" value="6"/>
</dbReference>
<feature type="repeat" description="PPR" evidence="2">
    <location>
        <begin position="298"/>
        <end position="328"/>
    </location>
</feature>
<dbReference type="EMBL" id="JBFOLJ010000002">
    <property type="protein sequence ID" value="KAL2553457.1"/>
    <property type="molecule type" value="Genomic_DNA"/>
</dbReference>
<protein>
    <submittedName>
        <fullName evidence="3">Pentatricopeptide repeat-containing protein</fullName>
    </submittedName>
</protein>
<feature type="repeat" description="PPR" evidence="2">
    <location>
        <begin position="458"/>
        <end position="492"/>
    </location>
</feature>
<dbReference type="FunFam" id="1.25.40.10:FF:001810">
    <property type="entry name" value="Pentatricopeptide repeat-containing protein mitochondrial"/>
    <property type="match status" value="1"/>
</dbReference>
<dbReference type="Pfam" id="PF13041">
    <property type="entry name" value="PPR_2"/>
    <property type="match status" value="2"/>
</dbReference>
<evidence type="ECO:0000256" key="2">
    <source>
        <dbReference type="PROSITE-ProRule" id="PRU00708"/>
    </source>
</evidence>
<dbReference type="Gene3D" id="1.25.40.10">
    <property type="entry name" value="Tetratricopeptide repeat domain"/>
    <property type="match status" value="5"/>
</dbReference>
<keyword evidence="1" id="KW-0677">Repeat</keyword>